<evidence type="ECO:0000256" key="2">
    <source>
        <dbReference type="SAM" id="SignalP"/>
    </source>
</evidence>
<dbReference type="Proteomes" id="UP000190341">
    <property type="component" value="Unassembled WGS sequence"/>
</dbReference>
<dbReference type="InterPro" id="IPR008928">
    <property type="entry name" value="6-hairpin_glycosidase_sf"/>
</dbReference>
<feature type="domain" description="Mannosylglycerate hydrolase MGH1-like glycoside hydrolase" evidence="3">
    <location>
        <begin position="449"/>
        <end position="601"/>
    </location>
</feature>
<keyword evidence="5" id="KW-1185">Reference proteome</keyword>
<name>A0A1T5LNH8_9GAMM</name>
<dbReference type="EMBL" id="FUZV01000002">
    <property type="protein sequence ID" value="SKC77563.1"/>
    <property type="molecule type" value="Genomic_DNA"/>
</dbReference>
<feature type="region of interest" description="Disordered" evidence="1">
    <location>
        <begin position="187"/>
        <end position="206"/>
    </location>
</feature>
<proteinExistence type="predicted"/>
<dbReference type="AlphaFoldDB" id="A0A1T5LNH8"/>
<dbReference type="InterPro" id="IPR054491">
    <property type="entry name" value="MGH1-like_GH"/>
</dbReference>
<feature type="signal peptide" evidence="2">
    <location>
        <begin position="1"/>
        <end position="24"/>
    </location>
</feature>
<protein>
    <recommendedName>
        <fullName evidence="3">Mannosylglycerate hydrolase MGH1-like glycoside hydrolase domain-containing protein</fullName>
    </recommendedName>
</protein>
<feature type="chain" id="PRO_5010578225" description="Mannosylglycerate hydrolase MGH1-like glycoside hydrolase domain-containing protein" evidence="2">
    <location>
        <begin position="25"/>
        <end position="731"/>
    </location>
</feature>
<accession>A0A1T5LNH8</accession>
<evidence type="ECO:0000259" key="3">
    <source>
        <dbReference type="Pfam" id="PF22422"/>
    </source>
</evidence>
<evidence type="ECO:0000313" key="4">
    <source>
        <dbReference type="EMBL" id="SKC77563.1"/>
    </source>
</evidence>
<feature type="compositionally biased region" description="Polar residues" evidence="1">
    <location>
        <begin position="188"/>
        <end position="199"/>
    </location>
</feature>
<dbReference type="GO" id="GO:0005975">
    <property type="term" value="P:carbohydrate metabolic process"/>
    <property type="evidence" value="ECO:0007669"/>
    <property type="project" value="InterPro"/>
</dbReference>
<gene>
    <name evidence="4" type="ORF">SAMN06296058_2819</name>
</gene>
<dbReference type="SUPFAM" id="SSF48208">
    <property type="entry name" value="Six-hairpin glycosidases"/>
    <property type="match status" value="1"/>
</dbReference>
<dbReference type="STRING" id="428993.SAMN06296058_2819"/>
<organism evidence="4 5">
    <name type="scientific">Pseudoxanthomonas indica</name>
    <dbReference type="NCBI Taxonomy" id="428993"/>
    <lineage>
        <taxon>Bacteria</taxon>
        <taxon>Pseudomonadati</taxon>
        <taxon>Pseudomonadota</taxon>
        <taxon>Gammaproteobacteria</taxon>
        <taxon>Lysobacterales</taxon>
        <taxon>Lysobacteraceae</taxon>
        <taxon>Pseudoxanthomonas</taxon>
    </lineage>
</organism>
<evidence type="ECO:0000313" key="5">
    <source>
        <dbReference type="Proteomes" id="UP000190341"/>
    </source>
</evidence>
<dbReference type="InterPro" id="IPR012341">
    <property type="entry name" value="6hp_glycosidase-like_sf"/>
</dbReference>
<sequence>MRRWRGVLFCCLSLVASAASPVSATPKSTSASTLPSWSSEQARANRYVAVHGLRAFAGGYSEDGLEIWTFPLQIASHYQLEFVVPGQATVAGIDVLQSVEVDALTLSRRYQAPDFRVREFIYTHASHPGVRVRYEVEGRRDVQVRARFRPSLNLMWPAGVGGQEFGWDDAAKGLVLKEPSHRFEALVSSPQATDHSQPSNDRRGSEFGQPIFLQMQPQPCGRARCASLTFAGQSEAKETTTATTAALAQVQAPTAADYARFHDATRMRLTTPDADANRALLWAQLALEQAWTCNARLGCGLVAGYGPSHGSRRPQYAWYFAGDGLIGTRALVHSGQYARAAEELAFILKYQAPDNGMIWHEMSQSAGFLDWTGDYHYMYVHVDIAFGFLATLAEYDRATGDRAFLQKHWPAVRKVYDYCLSTLDPGDGLPRVPHDKMSANEQDKLSDELTLSASWVEAAQAMSRLAADMGDATLSAQAAKASERARISVRQRYRDVAQRRWISGFTHAGKPGESTSPADLAAIGSGAGTPEEDRALLQTLAAPAYLTAWGLRSKPDTAADYDPQAYSRGSVWGLGSASAAETMWKHGQGEQAADLWRRLVPWASYDSLGHMHEVMRGDRLEAQSESVPEQMWSSAAFLSAAISGLYGLEVDAATPSLSFHPQPPVDWNALKAENIRVGQSNVTLSWQRDASGERVEVDNDGPAFTLIWTTGQGEQKQVLERGRSTLRAGLR</sequence>
<dbReference type="Pfam" id="PF22422">
    <property type="entry name" value="MGH1-like_GH"/>
    <property type="match status" value="1"/>
</dbReference>
<evidence type="ECO:0000256" key="1">
    <source>
        <dbReference type="SAM" id="MobiDB-lite"/>
    </source>
</evidence>
<reference evidence="4 5" key="1">
    <citation type="submission" date="2017-02" db="EMBL/GenBank/DDBJ databases">
        <authorList>
            <person name="Peterson S.W."/>
        </authorList>
    </citation>
    <scope>NUCLEOTIDE SEQUENCE [LARGE SCALE GENOMIC DNA]</scope>
    <source>
        <strain evidence="4 5">P15</strain>
    </source>
</reference>
<keyword evidence="2" id="KW-0732">Signal</keyword>
<dbReference type="Gene3D" id="1.50.10.10">
    <property type="match status" value="1"/>
</dbReference>